<dbReference type="RefSeq" id="YP_009841285.1">
    <property type="nucleotide sequence ID" value="NC_048730.1"/>
</dbReference>
<proteinExistence type="predicted"/>
<protein>
    <submittedName>
        <fullName evidence="1">Uncharacterized protein</fullName>
    </submittedName>
</protein>
<accession>A0A385UI86</accession>
<sequence>MVRIYRQFDSDWGIWEGVIEINRVKLLVAKLKPYLPMALIWWKNRKNKAR</sequence>
<reference evidence="1 2" key="1">
    <citation type="submission" date="2018-08" db="EMBL/GenBank/DDBJ databases">
        <authorList>
            <person name="Hogarty M.P."/>
            <person name="Sinkre R.A."/>
            <person name="Rubiano R."/>
            <person name="Harback M.R."/>
            <person name="Shaffer C.D."/>
            <person name="Weston-Hafer K.A."/>
            <person name="Russell D.A."/>
            <person name="Pope W.H."/>
            <person name="Jacobs-Sera D."/>
            <person name="Hendrix R.W."/>
            <person name="Hatfull G.F."/>
        </authorList>
    </citation>
    <scope>NUCLEOTIDE SEQUENCE [LARGE SCALE GENOMIC DNA]</scope>
</reference>
<name>A0A385UI86_9CAUD</name>
<keyword evidence="2" id="KW-1185">Reference proteome</keyword>
<dbReference type="EMBL" id="MH727564">
    <property type="protein sequence ID" value="AYB70986.1"/>
    <property type="molecule type" value="Genomic_DNA"/>
</dbReference>
<dbReference type="Proteomes" id="UP000271820">
    <property type="component" value="Segment"/>
</dbReference>
<dbReference type="KEGG" id="vg:55611547"/>
<organism evidence="1 2">
    <name type="scientific">Streptomyces phage Yaboi</name>
    <dbReference type="NCBI Taxonomy" id="2301621"/>
    <lineage>
        <taxon>Viruses</taxon>
        <taxon>Duplodnaviria</taxon>
        <taxon>Heunggongvirae</taxon>
        <taxon>Uroviricota</taxon>
        <taxon>Caudoviricetes</taxon>
        <taxon>Stanwilliamsviridae</taxon>
        <taxon>Boydwoodruffvirinae</taxon>
        <taxon>Karimacvirus</taxon>
        <taxon>Karimacvirus yaboi</taxon>
        <taxon>Streptomyces virus Yaboi</taxon>
    </lineage>
</organism>
<evidence type="ECO:0000313" key="2">
    <source>
        <dbReference type="Proteomes" id="UP000271820"/>
    </source>
</evidence>
<gene>
    <name evidence="1" type="primary">186</name>
    <name evidence="1" type="ORF">SEA_YABOI_186</name>
</gene>
<evidence type="ECO:0000313" key="1">
    <source>
        <dbReference type="EMBL" id="AYB70986.1"/>
    </source>
</evidence>
<dbReference type="GeneID" id="55611547"/>